<proteinExistence type="predicted"/>
<sequence length="51" mass="5697">MTLEAIGGGEDEEISNERDKKRRRRAVGGGVELDEEGGREPAWNLMLKLDL</sequence>
<feature type="region of interest" description="Disordered" evidence="1">
    <location>
        <begin position="1"/>
        <end position="39"/>
    </location>
</feature>
<dbReference type="AlphaFoldDB" id="A0A834W4U9"/>
<accession>A0A834W4U9</accession>
<organism evidence="2 3">
    <name type="scientific">Senna tora</name>
    <dbReference type="NCBI Taxonomy" id="362788"/>
    <lineage>
        <taxon>Eukaryota</taxon>
        <taxon>Viridiplantae</taxon>
        <taxon>Streptophyta</taxon>
        <taxon>Embryophyta</taxon>
        <taxon>Tracheophyta</taxon>
        <taxon>Spermatophyta</taxon>
        <taxon>Magnoliopsida</taxon>
        <taxon>eudicotyledons</taxon>
        <taxon>Gunneridae</taxon>
        <taxon>Pentapetalae</taxon>
        <taxon>rosids</taxon>
        <taxon>fabids</taxon>
        <taxon>Fabales</taxon>
        <taxon>Fabaceae</taxon>
        <taxon>Caesalpinioideae</taxon>
        <taxon>Cassia clade</taxon>
        <taxon>Senna</taxon>
    </lineage>
</organism>
<comment type="caution">
    <text evidence="2">The sequence shown here is derived from an EMBL/GenBank/DDBJ whole genome shotgun (WGS) entry which is preliminary data.</text>
</comment>
<gene>
    <name evidence="2" type="ORF">G2W53_035351</name>
</gene>
<reference evidence="2" key="1">
    <citation type="submission" date="2020-09" db="EMBL/GenBank/DDBJ databases">
        <title>Genome-Enabled Discovery of Anthraquinone Biosynthesis in Senna tora.</title>
        <authorList>
            <person name="Kang S.-H."/>
            <person name="Pandey R.P."/>
            <person name="Lee C.-M."/>
            <person name="Sim J.-S."/>
            <person name="Jeong J.-T."/>
            <person name="Choi B.-S."/>
            <person name="Jung M."/>
            <person name="Ginzburg D."/>
            <person name="Zhao K."/>
            <person name="Won S.Y."/>
            <person name="Oh T.-J."/>
            <person name="Yu Y."/>
            <person name="Kim N.-H."/>
            <person name="Lee O.R."/>
            <person name="Lee T.-H."/>
            <person name="Bashyal P."/>
            <person name="Kim T.-S."/>
            <person name="Lee W.-H."/>
            <person name="Kawkins C."/>
            <person name="Kim C.-K."/>
            <person name="Kim J.S."/>
            <person name="Ahn B.O."/>
            <person name="Rhee S.Y."/>
            <person name="Sohng J.K."/>
        </authorList>
    </citation>
    <scope>NUCLEOTIDE SEQUENCE</scope>
    <source>
        <tissue evidence="2">Leaf</tissue>
    </source>
</reference>
<dbReference type="EMBL" id="JAAIUW010000011">
    <property type="protein sequence ID" value="KAF7808608.1"/>
    <property type="molecule type" value="Genomic_DNA"/>
</dbReference>
<name>A0A834W4U9_9FABA</name>
<keyword evidence="3" id="KW-1185">Reference proteome</keyword>
<evidence type="ECO:0000256" key="1">
    <source>
        <dbReference type="SAM" id="MobiDB-lite"/>
    </source>
</evidence>
<dbReference type="Proteomes" id="UP000634136">
    <property type="component" value="Unassembled WGS sequence"/>
</dbReference>
<evidence type="ECO:0000313" key="3">
    <source>
        <dbReference type="Proteomes" id="UP000634136"/>
    </source>
</evidence>
<protein>
    <submittedName>
        <fullName evidence="2">Uncharacterized protein</fullName>
    </submittedName>
</protein>
<evidence type="ECO:0000313" key="2">
    <source>
        <dbReference type="EMBL" id="KAF7808608.1"/>
    </source>
</evidence>